<dbReference type="Proteomes" id="UP000012283">
    <property type="component" value="Unassembled WGS sequence"/>
</dbReference>
<proteinExistence type="predicted"/>
<dbReference type="AlphaFoldDB" id="N4WA74"/>
<protein>
    <recommendedName>
        <fullName evidence="2">Zinc-ribbon domain-containing protein</fullName>
    </recommendedName>
</protein>
<keyword evidence="1" id="KW-1133">Transmembrane helix</keyword>
<dbReference type="STRING" id="1308866.J416_07152"/>
<dbReference type="Pfam" id="PF13240">
    <property type="entry name" value="Zn_Ribbon_1"/>
    <property type="match status" value="1"/>
</dbReference>
<evidence type="ECO:0000313" key="4">
    <source>
        <dbReference type="Proteomes" id="UP000012283"/>
    </source>
</evidence>
<evidence type="ECO:0000313" key="3">
    <source>
        <dbReference type="EMBL" id="ENH97198.1"/>
    </source>
</evidence>
<evidence type="ECO:0000259" key="2">
    <source>
        <dbReference type="Pfam" id="PF13240"/>
    </source>
</evidence>
<keyword evidence="1" id="KW-0812">Transmembrane</keyword>
<dbReference type="OrthoDB" id="1822804at2"/>
<sequence length="386" mass="44413">MYYCPYCGNQVEQTENFCVTCGESLPENLENRAYVEKRSWKKLILPMTLILIGIISVLSAHFFLSYQEQKALAKFKQAEEMALIGDYEQAKQLTDQALNKKKNFPVAQQVSQFLEKAITYQEEIANINALNEQKQYNESLSIIHQIESKLESYTGQLVEQLQQELQVKEDETLIQQLTTKLDDEPTTDTLKAILYQLESINNKQTENLKQKTEEKLISMTTKKATNLLEENQFSQALTVVEDSLTILGESEQLKNLETTINKEKVAFETAREQRIEQALTKFEEEKEVNQNDAVELLNLDIKQDKNDLKVTGELKSVASVPIHSILVQYTIKDGGDNELLQHEVYVYPETLYPNEVGQIEFTHSNVAEEDKTYEIATDEITWFLND</sequence>
<feature type="domain" description="Zinc-ribbon" evidence="2">
    <location>
        <begin position="3"/>
        <end position="24"/>
    </location>
</feature>
<accession>N4WA74</accession>
<name>N4WA74_9BACI</name>
<feature type="transmembrane region" description="Helical" evidence="1">
    <location>
        <begin position="43"/>
        <end position="64"/>
    </location>
</feature>
<dbReference type="RefSeq" id="WP_003467203.1">
    <property type="nucleotide sequence ID" value="NZ_APML01000022.1"/>
</dbReference>
<comment type="caution">
    <text evidence="3">The sequence shown here is derived from an EMBL/GenBank/DDBJ whole genome shotgun (WGS) entry which is preliminary data.</text>
</comment>
<dbReference type="InterPro" id="IPR026870">
    <property type="entry name" value="Zinc_ribbon_dom"/>
</dbReference>
<organism evidence="3 4">
    <name type="scientific">Gracilibacillus halophilus YIM-C55.5</name>
    <dbReference type="NCBI Taxonomy" id="1308866"/>
    <lineage>
        <taxon>Bacteria</taxon>
        <taxon>Bacillati</taxon>
        <taxon>Bacillota</taxon>
        <taxon>Bacilli</taxon>
        <taxon>Bacillales</taxon>
        <taxon>Bacillaceae</taxon>
        <taxon>Gracilibacillus</taxon>
    </lineage>
</organism>
<keyword evidence="4" id="KW-1185">Reference proteome</keyword>
<evidence type="ECO:0000256" key="1">
    <source>
        <dbReference type="SAM" id="Phobius"/>
    </source>
</evidence>
<keyword evidence="1" id="KW-0472">Membrane</keyword>
<dbReference type="PATRIC" id="fig|1308866.3.peg.1443"/>
<gene>
    <name evidence="3" type="ORF">J416_07152</name>
</gene>
<reference evidence="3 4" key="1">
    <citation type="submission" date="2013-03" db="EMBL/GenBank/DDBJ databases">
        <title>Draft genome sequence of Gracibacillus halophilus YIM-C55.5, a moderately halophilic and thermophilic organism from the Xiaochaidamu salt lake.</title>
        <authorList>
            <person name="Sugumar T."/>
            <person name="Polireddy D.R."/>
            <person name="Antony A."/>
            <person name="Madhava Y.R."/>
            <person name="Sivakumar N."/>
        </authorList>
    </citation>
    <scope>NUCLEOTIDE SEQUENCE [LARGE SCALE GENOMIC DNA]</scope>
    <source>
        <strain evidence="3 4">YIM-C55.5</strain>
    </source>
</reference>
<dbReference type="eggNOG" id="COG4640">
    <property type="taxonomic scope" value="Bacteria"/>
</dbReference>
<dbReference type="EMBL" id="APML01000022">
    <property type="protein sequence ID" value="ENH97198.1"/>
    <property type="molecule type" value="Genomic_DNA"/>
</dbReference>